<dbReference type="InterPro" id="IPR016039">
    <property type="entry name" value="Thiolase-like"/>
</dbReference>
<dbReference type="Gene3D" id="3.40.47.10">
    <property type="match status" value="1"/>
</dbReference>
<dbReference type="PANTHER" id="PTHR42870">
    <property type="entry name" value="ACETYL-COA C-ACETYLTRANSFERASE"/>
    <property type="match status" value="1"/>
</dbReference>
<dbReference type="PATRIC" id="fig|1107881.3.peg.3712"/>
<organism evidence="2 3">
    <name type="scientific">Sinorhizobium meliloti CCNWSX0020</name>
    <dbReference type="NCBI Taxonomy" id="1107881"/>
    <lineage>
        <taxon>Bacteria</taxon>
        <taxon>Pseudomonadati</taxon>
        <taxon>Pseudomonadota</taxon>
        <taxon>Alphaproteobacteria</taxon>
        <taxon>Hyphomicrobiales</taxon>
        <taxon>Rhizobiaceae</taxon>
        <taxon>Sinorhizobium/Ensifer group</taxon>
        <taxon>Sinorhizobium</taxon>
    </lineage>
</organism>
<dbReference type="GO" id="GO:0003988">
    <property type="term" value="F:acetyl-CoA C-acyltransferase activity"/>
    <property type="evidence" value="ECO:0007669"/>
    <property type="project" value="UniProtKB-ARBA"/>
</dbReference>
<evidence type="ECO:0000313" key="3">
    <source>
        <dbReference type="Proteomes" id="UP000004038"/>
    </source>
</evidence>
<dbReference type="CDD" id="cd00829">
    <property type="entry name" value="SCP-x_thiolase"/>
    <property type="match status" value="1"/>
</dbReference>
<name>H0G2F6_RHIML</name>
<dbReference type="SUPFAM" id="SSF53901">
    <property type="entry name" value="Thiolase-like"/>
    <property type="match status" value="2"/>
</dbReference>
<dbReference type="InterPro" id="IPR055140">
    <property type="entry name" value="Thiolase_C_2"/>
</dbReference>
<dbReference type="AlphaFoldDB" id="H0G2F6"/>
<protein>
    <recommendedName>
        <fullName evidence="1">Thiolase C-terminal domain-containing protein</fullName>
    </recommendedName>
</protein>
<sequence>MNMANRAAVVGVGRSYPAHSEPPRDIYDLALNALSDALDDAGLGYRDIDGLITNRIPSYGRLAELCGIDPDYTLATPGHGRFCGICIQTAALLVESGAVPTVALAYSNDSKSSNTSYGGGPNGYGGAAGAYGTSDLHWAPYGMTSPGAIHALMMQRHMHRFGTREEHLGEVASTFRRHAGLNPDAVMKTPFAVAEYLEARPICAPLRLLDYCLINDGAVAMIITSSDRAKDCRKKPVFIRAAAQASKLDGSSLPPDDFWFAPMSKVAGEVYRRSGVSRNELDGLMIYDNFTPTVLFTLEGFGFCPVGESGNWVSEGHLRLGADFPANTNGGHLSDSYLQGWGLNAEAVRQLRGECGARQIPDANFIQYMAASPIVTSIIYGREAT</sequence>
<feature type="domain" description="Thiolase C-terminal" evidence="1">
    <location>
        <begin position="257"/>
        <end position="364"/>
    </location>
</feature>
<gene>
    <name evidence="2" type="ORF">SM0020_18232</name>
</gene>
<dbReference type="PANTHER" id="PTHR42870:SF1">
    <property type="entry name" value="NON-SPECIFIC LIPID-TRANSFER PROTEIN-LIKE 2"/>
    <property type="match status" value="1"/>
</dbReference>
<dbReference type="RefSeq" id="WP_003530846.1">
    <property type="nucleotide sequence ID" value="NZ_AGVV01000036.1"/>
</dbReference>
<dbReference type="EMBL" id="AGVV01000036">
    <property type="protein sequence ID" value="EHK76513.1"/>
    <property type="molecule type" value="Genomic_DNA"/>
</dbReference>
<accession>H0G2F6</accession>
<dbReference type="PIRSF" id="PIRSF000429">
    <property type="entry name" value="Ac-CoA_Ac_transf"/>
    <property type="match status" value="1"/>
</dbReference>
<evidence type="ECO:0000313" key="2">
    <source>
        <dbReference type="EMBL" id="EHK76513.1"/>
    </source>
</evidence>
<evidence type="ECO:0000259" key="1">
    <source>
        <dbReference type="Pfam" id="PF22691"/>
    </source>
</evidence>
<dbReference type="Proteomes" id="UP000004038">
    <property type="component" value="Unassembled WGS sequence"/>
</dbReference>
<dbReference type="InterPro" id="IPR002155">
    <property type="entry name" value="Thiolase"/>
</dbReference>
<dbReference type="Pfam" id="PF22691">
    <property type="entry name" value="Thiolase_C_1"/>
    <property type="match status" value="1"/>
</dbReference>
<reference evidence="2 3" key="1">
    <citation type="journal article" date="2012" name="J. Bacteriol.">
        <title>Draft Genome Sequence of Sinorhizobium meliloti CCNWSX0020, a Nitrogen-Fixing Symbiont with Copper Tolerance Capability Isolated from Lead-Zinc Mine Tailings.</title>
        <authorList>
            <person name="Li Z."/>
            <person name="Ma Z."/>
            <person name="Hao X."/>
            <person name="Wei G."/>
        </authorList>
    </citation>
    <scope>NUCLEOTIDE SEQUENCE [LARGE SCALE GENOMIC DNA]</scope>
    <source>
        <strain evidence="2 3">CCNWSX0020</strain>
    </source>
</reference>
<proteinExistence type="predicted"/>